<feature type="region of interest" description="Disordered" evidence="4">
    <location>
        <begin position="230"/>
        <end position="251"/>
    </location>
</feature>
<comment type="subcellular location">
    <subcellularLocation>
        <location evidence="1">Cell envelope</location>
    </subcellularLocation>
</comment>
<evidence type="ECO:0000313" key="5">
    <source>
        <dbReference type="EMBL" id="NSG86475.1"/>
    </source>
</evidence>
<sequence>MKKKLIQATCLFFVMMLIFTILSRVSDSVNVIQIQTKNPANQMITHEVKGSGKVEGSQEVAVFVLENLQVEQVMVHAGQTVKKGDILLKLSQNSIQAALKNLDDKVKTLEGQAKDLESQKKVNSQKRAAEQTWAGNSYDLAVQSGNVSVDNARAEVQIAQQRLDEFYREKEAKTSGDDLSGFTDGEEGFNDGETTVTQEDDSATETALQDDLRARQEALNEVIAGRNQTLASAGKAVSDASTPEASDSTLENVQRELENARADMEKVTVLQSTEGVISSPSDGVIKSLSVQTGDLTGQTAAVVLYSADGALRMTGTISKDDIKYVSAGVDVKITDNNNNDISGATVENITENKEDNDIRDLSIIMPANSLSIGQSGDFSISKDAGPYSCCVPLSALYQENGKVYVYVTDTENTVLGTVMVARKVEVTVQDRNQTTAALGEGSLSTDQAVIVQADRELKDGSRVRISEN</sequence>
<protein>
    <submittedName>
        <fullName evidence="5">Biotin/lipoyl-binding protein</fullName>
    </submittedName>
</protein>
<name>A0ABX2HBB3_9FIRM</name>
<dbReference type="RefSeq" id="WP_173770079.1">
    <property type="nucleotide sequence ID" value="NZ_JAAITS010000041.1"/>
</dbReference>
<feature type="region of interest" description="Disordered" evidence="4">
    <location>
        <begin position="170"/>
        <end position="206"/>
    </location>
</feature>
<dbReference type="Gene3D" id="2.40.50.100">
    <property type="match status" value="1"/>
</dbReference>
<evidence type="ECO:0000256" key="1">
    <source>
        <dbReference type="ARBA" id="ARBA00004196"/>
    </source>
</evidence>
<feature type="compositionally biased region" description="Polar residues" evidence="4">
    <location>
        <begin position="239"/>
        <end position="251"/>
    </location>
</feature>
<dbReference type="Proteomes" id="UP001644719">
    <property type="component" value="Unassembled WGS sequence"/>
</dbReference>
<evidence type="ECO:0000313" key="6">
    <source>
        <dbReference type="Proteomes" id="UP001644719"/>
    </source>
</evidence>
<evidence type="ECO:0000256" key="2">
    <source>
        <dbReference type="ARBA" id="ARBA00023054"/>
    </source>
</evidence>
<evidence type="ECO:0000256" key="3">
    <source>
        <dbReference type="SAM" id="Coils"/>
    </source>
</evidence>
<feature type="coiled-coil region" evidence="3">
    <location>
        <begin position="92"/>
        <end position="169"/>
    </location>
</feature>
<dbReference type="PANTHER" id="PTHR32347:SF23">
    <property type="entry name" value="BLL5650 PROTEIN"/>
    <property type="match status" value="1"/>
</dbReference>
<proteinExistence type="predicted"/>
<dbReference type="InterPro" id="IPR050465">
    <property type="entry name" value="UPF0194_transport"/>
</dbReference>
<dbReference type="Gene3D" id="1.10.287.470">
    <property type="entry name" value="Helix hairpin bin"/>
    <property type="match status" value="1"/>
</dbReference>
<gene>
    <name evidence="5" type="ORF">G5B17_13910</name>
</gene>
<dbReference type="PANTHER" id="PTHR32347">
    <property type="entry name" value="EFFLUX SYSTEM COMPONENT YKNX-RELATED"/>
    <property type="match status" value="1"/>
</dbReference>
<organism evidence="5 6">
    <name type="scientific">Blautia faecis</name>
    <dbReference type="NCBI Taxonomy" id="871665"/>
    <lineage>
        <taxon>Bacteria</taxon>
        <taxon>Bacillati</taxon>
        <taxon>Bacillota</taxon>
        <taxon>Clostridia</taxon>
        <taxon>Lachnospirales</taxon>
        <taxon>Lachnospiraceae</taxon>
        <taxon>Blautia</taxon>
    </lineage>
</organism>
<dbReference type="EMBL" id="JAAITS010000041">
    <property type="protein sequence ID" value="NSG86475.1"/>
    <property type="molecule type" value="Genomic_DNA"/>
</dbReference>
<evidence type="ECO:0000256" key="4">
    <source>
        <dbReference type="SAM" id="MobiDB-lite"/>
    </source>
</evidence>
<accession>A0ABX2HBB3</accession>
<dbReference type="Gene3D" id="2.40.420.20">
    <property type="match status" value="1"/>
</dbReference>
<reference evidence="5 6" key="1">
    <citation type="journal article" date="2020" name="Cell Host Microbe">
        <title>Functional and Genomic Variation between Human-Derived Isolates of Lachnospiraceae Reveals Inter- and Intra-Species Diversity.</title>
        <authorList>
            <person name="Sorbara M.T."/>
            <person name="Littmann E.R."/>
            <person name="Fontana E."/>
            <person name="Moody T.U."/>
            <person name="Kohout C.E."/>
            <person name="Gjonbalaj M."/>
            <person name="Eaton V."/>
            <person name="Seok R."/>
            <person name="Leiner I.M."/>
            <person name="Pamer E.G."/>
        </authorList>
    </citation>
    <scope>NUCLEOTIDE SEQUENCE [LARGE SCALE GENOMIC DNA]</scope>
    <source>
        <strain evidence="5 6">MSK.17.74</strain>
    </source>
</reference>
<comment type="caution">
    <text evidence="5">The sequence shown here is derived from an EMBL/GenBank/DDBJ whole genome shotgun (WGS) entry which is preliminary data.</text>
</comment>
<keyword evidence="6" id="KW-1185">Reference proteome</keyword>
<keyword evidence="2 3" id="KW-0175">Coiled coil</keyword>